<proteinExistence type="predicted"/>
<reference evidence="2" key="1">
    <citation type="submission" date="2025-08" db="UniProtKB">
        <authorList>
            <consortium name="RefSeq"/>
        </authorList>
    </citation>
    <scope>IDENTIFICATION</scope>
</reference>
<evidence type="ECO:0000313" key="2">
    <source>
        <dbReference type="RefSeq" id="XP_029119604.1"/>
    </source>
</evidence>
<keyword evidence="1" id="KW-1185">Reference proteome</keyword>
<name>A0A8N4EXU0_ELAGV</name>
<dbReference type="AlphaFoldDB" id="A0A8N4EXU0"/>
<accession>A0A8N4EXU0</accession>
<organism evidence="1 2">
    <name type="scientific">Elaeis guineensis var. tenera</name>
    <name type="common">Oil palm</name>
    <dbReference type="NCBI Taxonomy" id="51953"/>
    <lineage>
        <taxon>Eukaryota</taxon>
        <taxon>Viridiplantae</taxon>
        <taxon>Streptophyta</taxon>
        <taxon>Embryophyta</taxon>
        <taxon>Tracheophyta</taxon>
        <taxon>Spermatophyta</taxon>
        <taxon>Magnoliopsida</taxon>
        <taxon>Liliopsida</taxon>
        <taxon>Arecaceae</taxon>
        <taxon>Arecoideae</taxon>
        <taxon>Cocoseae</taxon>
        <taxon>Elaeidinae</taxon>
        <taxon>Elaeis</taxon>
    </lineage>
</organism>
<evidence type="ECO:0000313" key="1">
    <source>
        <dbReference type="Proteomes" id="UP000504607"/>
    </source>
</evidence>
<dbReference type="Proteomes" id="UP000504607">
    <property type="component" value="Chromosome 3"/>
</dbReference>
<dbReference type="RefSeq" id="XP_029119604.1">
    <property type="nucleotide sequence ID" value="XM_029263771.1"/>
</dbReference>
<sequence length="158" mass="17682">MVIPEKETVIAVDDGGCAWTAPIVPSVAPSVAVAAGFVAVGESPERFIFWLGREAYAPPAISRRRRRRSAPPAFLRLGISRRDRDLPVLAEHRTSRRRPRVIRAPPLPLSRRSSGCKDVDDVIILETMYMADAAEDDLSDSMWGFIRMVSQVLWVLNW</sequence>
<protein>
    <submittedName>
        <fullName evidence="2">Uncharacterized protein LOC105042072</fullName>
    </submittedName>
</protein>
<gene>
    <name evidence="2" type="primary">LOC105042072</name>
</gene>